<dbReference type="NCBIfam" id="NF033483">
    <property type="entry name" value="PknB_PASTA_kin"/>
    <property type="match status" value="1"/>
</dbReference>
<dbReference type="CDD" id="cd06577">
    <property type="entry name" value="PASTA_pknB"/>
    <property type="match status" value="3"/>
</dbReference>
<dbReference type="Pfam" id="PF03793">
    <property type="entry name" value="PASTA"/>
    <property type="match status" value="3"/>
</dbReference>
<dbReference type="FunFam" id="1.10.510.10:FF:000021">
    <property type="entry name" value="Serine/threonine protein kinase"/>
    <property type="match status" value="1"/>
</dbReference>
<dbReference type="PROSITE" id="PS50011">
    <property type="entry name" value="PROTEIN_KINASE_DOM"/>
    <property type="match status" value="1"/>
</dbReference>
<keyword evidence="5 13" id="KW-0418">Kinase</keyword>
<dbReference type="GO" id="GO:0004674">
    <property type="term" value="F:protein serine/threonine kinase activity"/>
    <property type="evidence" value="ECO:0007669"/>
    <property type="project" value="UniProtKB-KW"/>
</dbReference>
<dbReference type="GO" id="GO:0005524">
    <property type="term" value="F:ATP binding"/>
    <property type="evidence" value="ECO:0007669"/>
    <property type="project" value="UniProtKB-UniRule"/>
</dbReference>
<dbReference type="InterPro" id="IPR008271">
    <property type="entry name" value="Ser/Thr_kinase_AS"/>
</dbReference>
<comment type="catalytic activity">
    <reaction evidence="8">
        <text>L-seryl-[protein] + ATP = O-phospho-L-seryl-[protein] + ADP + H(+)</text>
        <dbReference type="Rhea" id="RHEA:17989"/>
        <dbReference type="Rhea" id="RHEA-COMP:9863"/>
        <dbReference type="Rhea" id="RHEA-COMP:11604"/>
        <dbReference type="ChEBI" id="CHEBI:15378"/>
        <dbReference type="ChEBI" id="CHEBI:29999"/>
        <dbReference type="ChEBI" id="CHEBI:30616"/>
        <dbReference type="ChEBI" id="CHEBI:83421"/>
        <dbReference type="ChEBI" id="CHEBI:456216"/>
        <dbReference type="EC" id="2.7.11.1"/>
    </reaction>
</comment>
<name>A0A4R6Q5I1_9FIRM</name>
<organism evidence="13 14">
    <name type="scientific">Aminicella lysinilytica</name>
    <dbReference type="NCBI Taxonomy" id="433323"/>
    <lineage>
        <taxon>Bacteria</taxon>
        <taxon>Bacillati</taxon>
        <taxon>Bacillota</taxon>
        <taxon>Clostridia</taxon>
        <taxon>Peptostreptococcales</taxon>
        <taxon>Anaerovoracaceae</taxon>
        <taxon>Aminicella</taxon>
    </lineage>
</organism>
<dbReference type="AlphaFoldDB" id="A0A4R6Q5I1"/>
<evidence type="ECO:0000256" key="2">
    <source>
        <dbReference type="ARBA" id="ARBA00022527"/>
    </source>
</evidence>
<keyword evidence="10" id="KW-0472">Membrane</keyword>
<feature type="domain" description="PASTA" evidence="12">
    <location>
        <begin position="489"/>
        <end position="556"/>
    </location>
</feature>
<evidence type="ECO:0000256" key="9">
    <source>
        <dbReference type="PROSITE-ProRule" id="PRU10141"/>
    </source>
</evidence>
<dbReference type="InterPro" id="IPR005543">
    <property type="entry name" value="PASTA_dom"/>
</dbReference>
<evidence type="ECO:0000256" key="8">
    <source>
        <dbReference type="ARBA" id="ARBA00048679"/>
    </source>
</evidence>
<proteinExistence type="predicted"/>
<feature type="binding site" evidence="9">
    <location>
        <position position="38"/>
    </location>
    <ligand>
        <name>ATP</name>
        <dbReference type="ChEBI" id="CHEBI:30616"/>
    </ligand>
</feature>
<keyword evidence="10" id="KW-1133">Transmembrane helix</keyword>
<keyword evidence="10" id="KW-0812">Transmembrane</keyword>
<dbReference type="SMART" id="SM00740">
    <property type="entry name" value="PASTA"/>
    <property type="match status" value="3"/>
</dbReference>
<feature type="domain" description="PASTA" evidence="12">
    <location>
        <begin position="417"/>
        <end position="486"/>
    </location>
</feature>
<dbReference type="PROSITE" id="PS00108">
    <property type="entry name" value="PROTEIN_KINASE_ST"/>
    <property type="match status" value="1"/>
</dbReference>
<evidence type="ECO:0000256" key="4">
    <source>
        <dbReference type="ARBA" id="ARBA00022741"/>
    </source>
</evidence>
<reference evidence="13 14" key="1">
    <citation type="submission" date="2019-03" db="EMBL/GenBank/DDBJ databases">
        <title>Genomic Encyclopedia of Type Strains, Phase IV (KMG-IV): sequencing the most valuable type-strain genomes for metagenomic binning, comparative biology and taxonomic classification.</title>
        <authorList>
            <person name="Goeker M."/>
        </authorList>
    </citation>
    <scope>NUCLEOTIDE SEQUENCE [LARGE SCALE GENOMIC DNA]</scope>
    <source>
        <strain evidence="13 14">DSM 28287</strain>
    </source>
</reference>
<evidence type="ECO:0000259" key="12">
    <source>
        <dbReference type="PROSITE" id="PS51178"/>
    </source>
</evidence>
<evidence type="ECO:0000259" key="11">
    <source>
        <dbReference type="PROSITE" id="PS50011"/>
    </source>
</evidence>
<dbReference type="OrthoDB" id="9788659at2"/>
<dbReference type="PANTHER" id="PTHR43289">
    <property type="entry name" value="MITOGEN-ACTIVATED PROTEIN KINASE KINASE KINASE 20-RELATED"/>
    <property type="match status" value="1"/>
</dbReference>
<keyword evidence="2 13" id="KW-0723">Serine/threonine-protein kinase</keyword>
<dbReference type="Proteomes" id="UP000295500">
    <property type="component" value="Unassembled WGS sequence"/>
</dbReference>
<dbReference type="SUPFAM" id="SSF54184">
    <property type="entry name" value="Penicillin-binding protein 2x (pbp-2x), c-terminal domain"/>
    <property type="match status" value="1"/>
</dbReference>
<dbReference type="SUPFAM" id="SSF56112">
    <property type="entry name" value="Protein kinase-like (PK-like)"/>
    <property type="match status" value="1"/>
</dbReference>
<sequence>MSKLLVGRYELVEKIGEGGMAVVYKSRDRLLNRYVAIKILRPEFTKDAQFVDSFKKESQAAAGLQHPNIISVYDVGREGNIHFIVMELINGKPLSDVIKEQAPMDYKRSIEITKQVAAALSVAHKNNIIHRDIKPHNIMITEDGMAKLGDFGIAKAVSDSTLTETSKIIGSVHYFSPEQARGAYVDERSDLYSLGIVLYEMLTGQVPFDGDNPVQVALMHINDDVTPPSKLVPGIPPALEKLVMKATDKFQSNRYKSADEMLEDLDNIEFVTKMVGDSVFAADDVRDFQESNRRKQTEAPVSKAVEETVEKKGKKKNKKPLIIVLAVLIALAALFGILYASGIIGGGFTFGKVTVPDVSDMSYSEAKATLENEGLKAVKGDTVTSDSIEKGKVAGQDPAANSKVSKGTTVTLNLSSGKSTGQIPNLVGKPYDQDDISSYVKSMGFVLGSVEYAKSDKYDKGYIISQTPSAGSEQDKDTSIDIVVCNGKKTTKATVPSLTGLTVDEAKSKIAAQNFVVGSVTYEESSVYGEGYVMWQQYDAGTSLKVGSSISIKVSKGTPSTSDDDSTDSN</sequence>
<dbReference type="InterPro" id="IPR011009">
    <property type="entry name" value="Kinase-like_dom_sf"/>
</dbReference>
<dbReference type="InterPro" id="IPR000719">
    <property type="entry name" value="Prot_kinase_dom"/>
</dbReference>
<evidence type="ECO:0000256" key="1">
    <source>
        <dbReference type="ARBA" id="ARBA00012513"/>
    </source>
</evidence>
<evidence type="ECO:0000313" key="13">
    <source>
        <dbReference type="EMBL" id="TDP57501.1"/>
    </source>
</evidence>
<keyword evidence="14" id="KW-1185">Reference proteome</keyword>
<dbReference type="Gene3D" id="1.10.510.10">
    <property type="entry name" value="Transferase(Phosphotransferase) domain 1"/>
    <property type="match status" value="1"/>
</dbReference>
<dbReference type="Gene3D" id="3.30.200.20">
    <property type="entry name" value="Phosphorylase Kinase, domain 1"/>
    <property type="match status" value="1"/>
</dbReference>
<evidence type="ECO:0000256" key="3">
    <source>
        <dbReference type="ARBA" id="ARBA00022679"/>
    </source>
</evidence>
<dbReference type="SMART" id="SM00220">
    <property type="entry name" value="S_TKc"/>
    <property type="match status" value="1"/>
</dbReference>
<dbReference type="PROSITE" id="PS00107">
    <property type="entry name" value="PROTEIN_KINASE_ATP"/>
    <property type="match status" value="1"/>
</dbReference>
<evidence type="ECO:0000256" key="10">
    <source>
        <dbReference type="SAM" id="Phobius"/>
    </source>
</evidence>
<dbReference type="EMBL" id="SNXO01000012">
    <property type="protein sequence ID" value="TDP57501.1"/>
    <property type="molecule type" value="Genomic_DNA"/>
</dbReference>
<dbReference type="EC" id="2.7.11.1" evidence="1"/>
<keyword evidence="3" id="KW-0808">Transferase</keyword>
<keyword evidence="6 9" id="KW-0067">ATP-binding</keyword>
<dbReference type="PANTHER" id="PTHR43289:SF34">
    <property type="entry name" value="SERINE_THREONINE-PROTEIN KINASE YBDM-RELATED"/>
    <property type="match status" value="1"/>
</dbReference>
<accession>A0A4R6Q5I1</accession>
<keyword evidence="4 9" id="KW-0547">Nucleotide-binding</keyword>
<evidence type="ECO:0000256" key="7">
    <source>
        <dbReference type="ARBA" id="ARBA00047899"/>
    </source>
</evidence>
<comment type="caution">
    <text evidence="13">The sequence shown here is derived from an EMBL/GenBank/DDBJ whole genome shotgun (WGS) entry which is preliminary data.</text>
</comment>
<dbReference type="Pfam" id="PF00069">
    <property type="entry name" value="Pkinase"/>
    <property type="match status" value="1"/>
</dbReference>
<dbReference type="PROSITE" id="PS51178">
    <property type="entry name" value="PASTA"/>
    <property type="match status" value="3"/>
</dbReference>
<dbReference type="FunFam" id="3.30.200.20:FF:000035">
    <property type="entry name" value="Serine/threonine protein kinase Stk1"/>
    <property type="match status" value="1"/>
</dbReference>
<evidence type="ECO:0000256" key="5">
    <source>
        <dbReference type="ARBA" id="ARBA00022777"/>
    </source>
</evidence>
<protein>
    <recommendedName>
        <fullName evidence="1">non-specific serine/threonine protein kinase</fullName>
        <ecNumber evidence="1">2.7.11.1</ecNumber>
    </recommendedName>
</protein>
<dbReference type="CDD" id="cd14014">
    <property type="entry name" value="STKc_PknB_like"/>
    <property type="match status" value="1"/>
</dbReference>
<gene>
    <name evidence="13" type="ORF">EV211_11266</name>
</gene>
<dbReference type="Gene3D" id="3.30.10.20">
    <property type="match status" value="3"/>
</dbReference>
<feature type="domain" description="PASTA" evidence="12">
    <location>
        <begin position="351"/>
        <end position="416"/>
    </location>
</feature>
<comment type="catalytic activity">
    <reaction evidence="7">
        <text>L-threonyl-[protein] + ATP = O-phospho-L-threonyl-[protein] + ADP + H(+)</text>
        <dbReference type="Rhea" id="RHEA:46608"/>
        <dbReference type="Rhea" id="RHEA-COMP:11060"/>
        <dbReference type="Rhea" id="RHEA-COMP:11605"/>
        <dbReference type="ChEBI" id="CHEBI:15378"/>
        <dbReference type="ChEBI" id="CHEBI:30013"/>
        <dbReference type="ChEBI" id="CHEBI:30616"/>
        <dbReference type="ChEBI" id="CHEBI:61977"/>
        <dbReference type="ChEBI" id="CHEBI:456216"/>
        <dbReference type="EC" id="2.7.11.1"/>
    </reaction>
</comment>
<evidence type="ECO:0000313" key="14">
    <source>
        <dbReference type="Proteomes" id="UP000295500"/>
    </source>
</evidence>
<evidence type="ECO:0000256" key="6">
    <source>
        <dbReference type="ARBA" id="ARBA00022840"/>
    </source>
</evidence>
<feature type="transmembrane region" description="Helical" evidence="10">
    <location>
        <begin position="321"/>
        <end position="340"/>
    </location>
</feature>
<dbReference type="InterPro" id="IPR017441">
    <property type="entry name" value="Protein_kinase_ATP_BS"/>
</dbReference>
<feature type="domain" description="Protein kinase" evidence="11">
    <location>
        <begin position="9"/>
        <end position="271"/>
    </location>
</feature>
<dbReference type="RefSeq" id="WP_133528241.1">
    <property type="nucleotide sequence ID" value="NZ_SNXO01000012.1"/>
</dbReference>